<dbReference type="Pfam" id="PF25147">
    <property type="entry name" value="Ribophorin_II_C"/>
    <property type="match status" value="1"/>
</dbReference>
<keyword evidence="11" id="KW-1185">Reference proteome</keyword>
<accession>A0A9P6VTG2</accession>
<dbReference type="InterPro" id="IPR008814">
    <property type="entry name" value="Swp1"/>
</dbReference>
<feature type="transmembrane region" description="Helical" evidence="7">
    <location>
        <begin position="237"/>
        <end position="256"/>
    </location>
</feature>
<proteinExistence type="predicted"/>
<feature type="signal peptide" evidence="8">
    <location>
        <begin position="1"/>
        <end position="18"/>
    </location>
</feature>
<dbReference type="PANTHER" id="PTHR12640">
    <property type="entry name" value="RIBOPHORIN II"/>
    <property type="match status" value="1"/>
</dbReference>
<gene>
    <name evidence="10" type="ORF">C6P46_002972</name>
</gene>
<evidence type="ECO:0000256" key="8">
    <source>
        <dbReference type="SAM" id="SignalP"/>
    </source>
</evidence>
<reference evidence="10 11" key="1">
    <citation type="submission" date="2020-11" db="EMBL/GenBank/DDBJ databases">
        <title>Kefir isolates.</title>
        <authorList>
            <person name="Marcisauskas S."/>
            <person name="Kim Y."/>
            <person name="Blasche S."/>
        </authorList>
    </citation>
    <scope>NUCLEOTIDE SEQUENCE [LARGE SCALE GENOMIC DNA]</scope>
    <source>
        <strain evidence="10 11">KR</strain>
    </source>
</reference>
<organism evidence="10 11">
    <name type="scientific">Rhodotorula mucilaginosa</name>
    <name type="common">Yeast</name>
    <name type="synonym">Rhodotorula rubra</name>
    <dbReference type="NCBI Taxonomy" id="5537"/>
    <lineage>
        <taxon>Eukaryota</taxon>
        <taxon>Fungi</taxon>
        <taxon>Dikarya</taxon>
        <taxon>Basidiomycota</taxon>
        <taxon>Pucciniomycotina</taxon>
        <taxon>Microbotryomycetes</taxon>
        <taxon>Sporidiobolales</taxon>
        <taxon>Sporidiobolaceae</taxon>
        <taxon>Rhodotorula</taxon>
    </lineage>
</organism>
<protein>
    <recommendedName>
        <fullName evidence="9">Ribophorin II C-terminal domain-containing protein</fullName>
    </recommendedName>
</protein>
<evidence type="ECO:0000256" key="1">
    <source>
        <dbReference type="ARBA" id="ARBA00004477"/>
    </source>
</evidence>
<comment type="caution">
    <text evidence="10">The sequence shown here is derived from an EMBL/GenBank/DDBJ whole genome shotgun (WGS) entry which is preliminary data.</text>
</comment>
<evidence type="ECO:0000256" key="6">
    <source>
        <dbReference type="ARBA" id="ARBA00023136"/>
    </source>
</evidence>
<feature type="transmembrane region" description="Helical" evidence="7">
    <location>
        <begin position="198"/>
        <end position="216"/>
    </location>
</feature>
<evidence type="ECO:0000256" key="5">
    <source>
        <dbReference type="ARBA" id="ARBA00022989"/>
    </source>
</evidence>
<dbReference type="OrthoDB" id="432292at2759"/>
<dbReference type="EMBL" id="PUHQ01000224">
    <property type="protein sequence ID" value="KAG0653345.1"/>
    <property type="molecule type" value="Genomic_DNA"/>
</dbReference>
<keyword evidence="6 7" id="KW-0472">Membrane</keyword>
<evidence type="ECO:0000259" key="9">
    <source>
        <dbReference type="Pfam" id="PF25147"/>
    </source>
</evidence>
<feature type="chain" id="PRO_5044201105" description="Ribophorin II C-terminal domain-containing protein" evidence="8">
    <location>
        <begin position="19"/>
        <end position="307"/>
    </location>
</feature>
<comment type="subcellular location">
    <subcellularLocation>
        <location evidence="1">Endoplasmic reticulum membrane</location>
        <topology evidence="1">Multi-pass membrane protein</topology>
    </subcellularLocation>
</comment>
<dbReference type="AlphaFoldDB" id="A0A9P6VTG2"/>
<evidence type="ECO:0000313" key="11">
    <source>
        <dbReference type="Proteomes" id="UP000777482"/>
    </source>
</evidence>
<keyword evidence="5 7" id="KW-1133">Transmembrane helix</keyword>
<dbReference type="GO" id="GO:0008250">
    <property type="term" value="C:oligosaccharyltransferase complex"/>
    <property type="evidence" value="ECO:0007669"/>
    <property type="project" value="InterPro"/>
</dbReference>
<feature type="domain" description="Ribophorin II C-terminal" evidence="9">
    <location>
        <begin position="188"/>
        <end position="288"/>
    </location>
</feature>
<dbReference type="InterPro" id="IPR056790">
    <property type="entry name" value="Ribophorin_II_C"/>
</dbReference>
<sequence length="307" mass="33009">MQWSLLVAVLALAGRASATLSVQDGKFSIVDSVSASIISSDSFSSAASPPIIHDEDRKPLSETDVLKLAFTVTRDGKPFQPQQASLVVVNPSTRKSAQFAIKVRPNSGKAKWDSASPQLASLAASEEDTPVDLTLIVGHPHEPEPIQIHLGRIQLPHSLAPSLDPSLLLPKHWEAEKYAPQPEIVWTFRDGEKRVNPIVALVGLAVVLAPWIVLLATVPRLVPTNGRFPLPSGTTTLFLLSLVALESLSVISWVYFLPVLHTLPYFAAIAATSVLTGRRALGEMAHARKTKAAGKVSVSVSAERKQL</sequence>
<keyword evidence="3 8" id="KW-0732">Signal</keyword>
<evidence type="ECO:0000256" key="3">
    <source>
        <dbReference type="ARBA" id="ARBA00022729"/>
    </source>
</evidence>
<dbReference type="PANTHER" id="PTHR12640:SF0">
    <property type="entry name" value="DOLICHYL-DIPHOSPHOOLIGOSACCHARIDE--PROTEIN GLYCOSYLTRANSFERASE SUBUNIT 2"/>
    <property type="match status" value="1"/>
</dbReference>
<keyword evidence="2 7" id="KW-0812">Transmembrane</keyword>
<dbReference type="GO" id="GO:0006487">
    <property type="term" value="P:protein N-linked glycosylation"/>
    <property type="evidence" value="ECO:0007669"/>
    <property type="project" value="TreeGrafter"/>
</dbReference>
<evidence type="ECO:0000256" key="7">
    <source>
        <dbReference type="SAM" id="Phobius"/>
    </source>
</evidence>
<evidence type="ECO:0000256" key="2">
    <source>
        <dbReference type="ARBA" id="ARBA00022692"/>
    </source>
</evidence>
<evidence type="ECO:0000256" key="4">
    <source>
        <dbReference type="ARBA" id="ARBA00022824"/>
    </source>
</evidence>
<evidence type="ECO:0000313" key="10">
    <source>
        <dbReference type="EMBL" id="KAG0653345.1"/>
    </source>
</evidence>
<keyword evidence="4" id="KW-0256">Endoplasmic reticulum</keyword>
<name>A0A9P6VTG2_RHOMI</name>
<dbReference type="Proteomes" id="UP000777482">
    <property type="component" value="Unassembled WGS sequence"/>
</dbReference>